<comment type="caution">
    <text evidence="1">The sequence shown here is derived from an EMBL/GenBank/DDBJ whole genome shotgun (WGS) entry which is preliminary data.</text>
</comment>
<protein>
    <submittedName>
        <fullName evidence="1">Uncharacterized protein</fullName>
    </submittedName>
</protein>
<evidence type="ECO:0000313" key="2">
    <source>
        <dbReference type="Proteomes" id="UP001283361"/>
    </source>
</evidence>
<organism evidence="1 2">
    <name type="scientific">Elysia crispata</name>
    <name type="common">lettuce slug</name>
    <dbReference type="NCBI Taxonomy" id="231223"/>
    <lineage>
        <taxon>Eukaryota</taxon>
        <taxon>Metazoa</taxon>
        <taxon>Spiralia</taxon>
        <taxon>Lophotrochozoa</taxon>
        <taxon>Mollusca</taxon>
        <taxon>Gastropoda</taxon>
        <taxon>Heterobranchia</taxon>
        <taxon>Euthyneura</taxon>
        <taxon>Panpulmonata</taxon>
        <taxon>Sacoglossa</taxon>
        <taxon>Placobranchoidea</taxon>
        <taxon>Plakobranchidae</taxon>
        <taxon>Elysia</taxon>
    </lineage>
</organism>
<sequence>MFKNNREFTEANESHGLGVWLGKMVEMERTGLVQSKDQSCLYPGIDISLTQPGINLIQTEKKVSARWRGIKRKVETPGLAATDERFELTTFDSYKPQSVRSIGTPSAVRALLDKHQLVP</sequence>
<dbReference type="EMBL" id="JAWDGP010002345">
    <property type="protein sequence ID" value="KAK3783868.1"/>
    <property type="molecule type" value="Genomic_DNA"/>
</dbReference>
<keyword evidence="2" id="KW-1185">Reference proteome</keyword>
<accession>A0AAE1DW95</accession>
<proteinExistence type="predicted"/>
<gene>
    <name evidence="1" type="ORF">RRG08_001900</name>
</gene>
<dbReference type="Proteomes" id="UP001283361">
    <property type="component" value="Unassembled WGS sequence"/>
</dbReference>
<evidence type="ECO:0000313" key="1">
    <source>
        <dbReference type="EMBL" id="KAK3783868.1"/>
    </source>
</evidence>
<dbReference type="AlphaFoldDB" id="A0AAE1DW95"/>
<name>A0AAE1DW95_9GAST</name>
<reference evidence="1" key="1">
    <citation type="journal article" date="2023" name="G3 (Bethesda)">
        <title>A reference genome for the long-term kleptoplast-retaining sea slug Elysia crispata morphotype clarki.</title>
        <authorList>
            <person name="Eastman K.E."/>
            <person name="Pendleton A.L."/>
            <person name="Shaikh M.A."/>
            <person name="Suttiyut T."/>
            <person name="Ogas R."/>
            <person name="Tomko P."/>
            <person name="Gavelis G."/>
            <person name="Widhalm J.R."/>
            <person name="Wisecaver J.H."/>
        </authorList>
    </citation>
    <scope>NUCLEOTIDE SEQUENCE</scope>
    <source>
        <strain evidence="1">ECLA1</strain>
    </source>
</reference>